<dbReference type="RefSeq" id="WP_123738426.1">
    <property type="nucleotide sequence ID" value="NZ_CALFQU010000009.1"/>
</dbReference>
<reference evidence="1 2" key="1">
    <citation type="submission" date="2018-11" db="EMBL/GenBank/DDBJ databases">
        <title>Sequencing the genomes of 1000 actinobacteria strains.</title>
        <authorList>
            <person name="Klenk H.-P."/>
        </authorList>
    </citation>
    <scope>NUCLEOTIDE SEQUENCE [LARGE SCALE GENOMIC DNA]</scope>
    <source>
        <strain evidence="1 2">DSM 13521</strain>
    </source>
</reference>
<dbReference type="Gene3D" id="1.10.287.1060">
    <property type="entry name" value="ESAT-6-like"/>
    <property type="match status" value="1"/>
</dbReference>
<dbReference type="EMBL" id="RKHQ01000001">
    <property type="protein sequence ID" value="ROR96212.1"/>
    <property type="molecule type" value="Genomic_DNA"/>
</dbReference>
<evidence type="ECO:0000313" key="1">
    <source>
        <dbReference type="EMBL" id="ROR96212.1"/>
    </source>
</evidence>
<comment type="caution">
    <text evidence="1">The sequence shown here is derived from an EMBL/GenBank/DDBJ whole genome shotgun (WGS) entry which is preliminary data.</text>
</comment>
<name>A0A3N2D944_9MICO</name>
<dbReference type="Proteomes" id="UP000275356">
    <property type="component" value="Unassembled WGS sequence"/>
</dbReference>
<evidence type="ECO:0008006" key="3">
    <source>
        <dbReference type="Google" id="ProtNLM"/>
    </source>
</evidence>
<keyword evidence="2" id="KW-1185">Reference proteome</keyword>
<organism evidence="1 2">
    <name type="scientific">Salana multivorans</name>
    <dbReference type="NCBI Taxonomy" id="120377"/>
    <lineage>
        <taxon>Bacteria</taxon>
        <taxon>Bacillati</taxon>
        <taxon>Actinomycetota</taxon>
        <taxon>Actinomycetes</taxon>
        <taxon>Micrococcales</taxon>
        <taxon>Beutenbergiaceae</taxon>
        <taxon>Salana</taxon>
    </lineage>
</organism>
<gene>
    <name evidence="1" type="ORF">EDD28_0791</name>
</gene>
<dbReference type="InterPro" id="IPR036689">
    <property type="entry name" value="ESAT-6-like_sf"/>
</dbReference>
<protein>
    <recommendedName>
        <fullName evidence="3">WXG100 family type VII secretion target</fullName>
    </recommendedName>
</protein>
<dbReference type="OrthoDB" id="5244663at2"/>
<accession>A0A3N2D944</accession>
<dbReference type="SUPFAM" id="SSF140453">
    <property type="entry name" value="EsxAB dimer-like"/>
    <property type="match status" value="1"/>
</dbReference>
<proteinExistence type="predicted"/>
<dbReference type="AlphaFoldDB" id="A0A3N2D944"/>
<sequence length="89" mass="9864">MSANVYGMDIQAGRDLARQMDADATEIEQLTSRLTNLLEATPWYGPDATRFKGDWSGQYVPALTQVVSALRENSQQINNQAQQQEDASS</sequence>
<evidence type="ECO:0000313" key="2">
    <source>
        <dbReference type="Proteomes" id="UP000275356"/>
    </source>
</evidence>